<dbReference type="AlphaFoldDB" id="A0A8H7R368"/>
<evidence type="ECO:0000313" key="1">
    <source>
        <dbReference type="EMBL" id="KAG2203629.1"/>
    </source>
</evidence>
<dbReference type="Proteomes" id="UP000603453">
    <property type="component" value="Unassembled WGS sequence"/>
</dbReference>
<dbReference type="EMBL" id="JAEPRD010000050">
    <property type="protein sequence ID" value="KAG2203629.1"/>
    <property type="molecule type" value="Genomic_DNA"/>
</dbReference>
<sequence>MVDNLLDRSLVDKVYVLVSSPASSPFNERDLNQTDEIMKKLTHVTGDTSDMLEYLQSIDHDVCLTSINFAGISSHSHLIKDLLEEYPVIKKVAIETYVSNNEIFLLDSELLLSNNKVLEKFDCRKPPIQRSKQ</sequence>
<dbReference type="OrthoDB" id="2286136at2759"/>
<comment type="caution">
    <text evidence="1">The sequence shown here is derived from an EMBL/GenBank/DDBJ whole genome shotgun (WGS) entry which is preliminary data.</text>
</comment>
<evidence type="ECO:0000313" key="2">
    <source>
        <dbReference type="Proteomes" id="UP000603453"/>
    </source>
</evidence>
<proteinExistence type="predicted"/>
<reference evidence="1" key="1">
    <citation type="submission" date="2020-12" db="EMBL/GenBank/DDBJ databases">
        <title>Metabolic potential, ecology and presence of endohyphal bacteria is reflected in genomic diversity of Mucoromycotina.</title>
        <authorList>
            <person name="Muszewska A."/>
            <person name="Okrasinska A."/>
            <person name="Steczkiewicz K."/>
            <person name="Drgas O."/>
            <person name="Orlowska M."/>
            <person name="Perlinska-Lenart U."/>
            <person name="Aleksandrzak-Piekarczyk T."/>
            <person name="Szatraj K."/>
            <person name="Zielenkiewicz U."/>
            <person name="Pilsyk S."/>
            <person name="Malc E."/>
            <person name="Mieczkowski P."/>
            <person name="Kruszewska J.S."/>
            <person name="Biernat P."/>
            <person name="Pawlowska J."/>
        </authorList>
    </citation>
    <scope>NUCLEOTIDE SEQUENCE</scope>
    <source>
        <strain evidence="1">WA0000017839</strain>
    </source>
</reference>
<organism evidence="1 2">
    <name type="scientific">Mucor saturninus</name>
    <dbReference type="NCBI Taxonomy" id="64648"/>
    <lineage>
        <taxon>Eukaryota</taxon>
        <taxon>Fungi</taxon>
        <taxon>Fungi incertae sedis</taxon>
        <taxon>Mucoromycota</taxon>
        <taxon>Mucoromycotina</taxon>
        <taxon>Mucoromycetes</taxon>
        <taxon>Mucorales</taxon>
        <taxon>Mucorineae</taxon>
        <taxon>Mucoraceae</taxon>
        <taxon>Mucor</taxon>
    </lineage>
</organism>
<keyword evidence="2" id="KW-1185">Reference proteome</keyword>
<gene>
    <name evidence="1" type="ORF">INT47_011723</name>
</gene>
<accession>A0A8H7R368</accession>
<protein>
    <submittedName>
        <fullName evidence="1">Uncharacterized protein</fullName>
    </submittedName>
</protein>
<name>A0A8H7R368_9FUNG</name>